<feature type="transmembrane region" description="Helical" evidence="8">
    <location>
        <begin position="259"/>
        <end position="279"/>
    </location>
</feature>
<keyword evidence="5 8" id="KW-1133">Transmembrane helix</keyword>
<feature type="domain" description="EamA" evidence="9">
    <location>
        <begin position="168"/>
        <end position="302"/>
    </location>
</feature>
<feature type="transmembrane region" description="Helical" evidence="8">
    <location>
        <begin position="111"/>
        <end position="131"/>
    </location>
</feature>
<organism evidence="10 11">
    <name type="scientific">Symbiopectobacterium purcellii</name>
    <dbReference type="NCBI Taxonomy" id="2871826"/>
    <lineage>
        <taxon>Bacteria</taxon>
        <taxon>Pseudomonadati</taxon>
        <taxon>Pseudomonadota</taxon>
        <taxon>Gammaproteobacteria</taxon>
        <taxon>Enterobacterales</taxon>
        <taxon>Enterobacteriaceae</taxon>
    </lineage>
</organism>
<keyword evidence="4 8" id="KW-0812">Transmembrane</keyword>
<comment type="subcellular location">
    <subcellularLocation>
        <location evidence="1">Cell membrane</location>
        <topology evidence="1">Multi-pass membrane protein</topology>
    </subcellularLocation>
</comment>
<feature type="domain" description="EamA" evidence="9">
    <location>
        <begin position="16"/>
        <end position="156"/>
    </location>
</feature>
<dbReference type="RefSeq" id="WP_222160453.1">
    <property type="nucleotide sequence ID" value="NZ_CP081864.1"/>
</dbReference>
<reference evidence="10 11" key="1">
    <citation type="submission" date="2021-08" db="EMBL/GenBank/DDBJ databases">
        <title>Culture and genomic analysis of Symbiopectobacterium purcellii sp. nov. gen. nov., isolated from the leafhopper Empoasca decipiens.</title>
        <authorList>
            <person name="Nadal-Jimenez P."/>
            <person name="Siozios S."/>
            <person name="Halliday N."/>
            <person name="Camara M."/>
            <person name="Hurst G.D.D."/>
        </authorList>
    </citation>
    <scope>NUCLEOTIDE SEQUENCE [LARGE SCALE GENOMIC DNA]</scope>
    <source>
        <strain evidence="10 11">SyEd1</strain>
    </source>
</reference>
<evidence type="ECO:0000313" key="11">
    <source>
        <dbReference type="Proteomes" id="UP000825886"/>
    </source>
</evidence>
<dbReference type="PANTHER" id="PTHR32322">
    <property type="entry name" value="INNER MEMBRANE TRANSPORTER"/>
    <property type="match status" value="1"/>
</dbReference>
<feature type="transmembrane region" description="Helical" evidence="8">
    <location>
        <begin position="167"/>
        <end position="187"/>
    </location>
</feature>
<dbReference type="InterPro" id="IPR037185">
    <property type="entry name" value="EmrE-like"/>
</dbReference>
<feature type="transmembrane region" description="Helical" evidence="8">
    <location>
        <begin position="143"/>
        <end position="161"/>
    </location>
</feature>
<evidence type="ECO:0000256" key="8">
    <source>
        <dbReference type="SAM" id="Phobius"/>
    </source>
</evidence>
<evidence type="ECO:0000256" key="3">
    <source>
        <dbReference type="ARBA" id="ARBA00022475"/>
    </source>
</evidence>
<keyword evidence="6 8" id="KW-0472">Membrane</keyword>
<dbReference type="EMBL" id="CP081864">
    <property type="protein sequence ID" value="QZN97414.1"/>
    <property type="molecule type" value="Genomic_DNA"/>
</dbReference>
<dbReference type="SUPFAM" id="SSF103481">
    <property type="entry name" value="Multidrug resistance efflux transporter EmrE"/>
    <property type="match status" value="2"/>
</dbReference>
<proteinExistence type="inferred from homology"/>
<feature type="transmembrane region" description="Helical" evidence="8">
    <location>
        <begin position="285"/>
        <end position="302"/>
    </location>
</feature>
<dbReference type="Pfam" id="PF00892">
    <property type="entry name" value="EamA"/>
    <property type="match status" value="2"/>
</dbReference>
<sequence>MNNAIAFYTNKKVVFILATLCCLLWGSSYPAIKNGYALFHIADGDIPGKLLFAGYRFAIAGILLLLLAKVRGFSLTQLLPGQPKQLVILGLSQTAVQYTLFYIGLAHTTGVNGSIMNATQTFFSVLLAHYLYNNDKLSINKSVGCLVGFIGVAIVNINGLGDFTFTLMGDGFIVISAFLISAASIYGKRISAAMDATMMTGYQLTIGGVVMMAAGYLLGGNIRVESGTACMVLLYLVLISSVSFALWSQLLKYNKVGVLAPFNFLIPVAGVLLSALFLGEKMLEWRYAIALVLVCTGIGMVNRQAWRSASR</sequence>
<comment type="similarity">
    <text evidence="2">Belongs to the drug/metabolite transporter (DMT) superfamily. 10 TMS drug/metabolite exporter (DME) (TC 2.A.7.3) family.</text>
</comment>
<evidence type="ECO:0000259" key="9">
    <source>
        <dbReference type="Pfam" id="PF00892"/>
    </source>
</evidence>
<gene>
    <name evidence="10" type="ORF">K6K13_08835</name>
</gene>
<dbReference type="InterPro" id="IPR000620">
    <property type="entry name" value="EamA_dom"/>
</dbReference>
<feature type="transmembrane region" description="Helical" evidence="8">
    <location>
        <begin position="199"/>
        <end position="218"/>
    </location>
</feature>
<name>A0ABX9AQE7_9ENTR</name>
<evidence type="ECO:0000256" key="7">
    <source>
        <dbReference type="ARBA" id="ARBA00040595"/>
    </source>
</evidence>
<feature type="transmembrane region" description="Helical" evidence="8">
    <location>
        <begin position="86"/>
        <end position="105"/>
    </location>
</feature>
<evidence type="ECO:0000256" key="6">
    <source>
        <dbReference type="ARBA" id="ARBA00023136"/>
    </source>
</evidence>
<dbReference type="Proteomes" id="UP000825886">
    <property type="component" value="Chromosome"/>
</dbReference>
<dbReference type="PANTHER" id="PTHR32322:SF18">
    <property type="entry name" value="S-ADENOSYLMETHIONINE_S-ADENOSYLHOMOCYSTEINE TRANSPORTER"/>
    <property type="match status" value="1"/>
</dbReference>
<evidence type="ECO:0000256" key="4">
    <source>
        <dbReference type="ARBA" id="ARBA00022692"/>
    </source>
</evidence>
<keyword evidence="3" id="KW-1003">Cell membrane</keyword>
<feature type="transmembrane region" description="Helical" evidence="8">
    <location>
        <begin position="54"/>
        <end position="74"/>
    </location>
</feature>
<accession>A0ABX9AQE7</accession>
<keyword evidence="11" id="KW-1185">Reference proteome</keyword>
<evidence type="ECO:0000256" key="2">
    <source>
        <dbReference type="ARBA" id="ARBA00009853"/>
    </source>
</evidence>
<evidence type="ECO:0000313" key="10">
    <source>
        <dbReference type="EMBL" id="QZN97414.1"/>
    </source>
</evidence>
<protein>
    <recommendedName>
        <fullName evidence="7">Threonine/homoserine exporter RhtA</fullName>
    </recommendedName>
</protein>
<feature type="transmembrane region" description="Helical" evidence="8">
    <location>
        <begin position="224"/>
        <end position="247"/>
    </location>
</feature>
<evidence type="ECO:0000256" key="1">
    <source>
        <dbReference type="ARBA" id="ARBA00004651"/>
    </source>
</evidence>
<evidence type="ECO:0000256" key="5">
    <source>
        <dbReference type="ARBA" id="ARBA00022989"/>
    </source>
</evidence>
<dbReference type="InterPro" id="IPR050638">
    <property type="entry name" value="AA-Vitamin_Transporters"/>
</dbReference>